<keyword evidence="4 7" id="KW-1133">Transmembrane helix</keyword>
<feature type="transmembrane region" description="Helical" evidence="7">
    <location>
        <begin position="275"/>
        <end position="295"/>
    </location>
</feature>
<dbReference type="InterPro" id="IPR020846">
    <property type="entry name" value="MFS_dom"/>
</dbReference>
<dbReference type="Proteomes" id="UP000769528">
    <property type="component" value="Unassembled WGS sequence"/>
</dbReference>
<evidence type="ECO:0000256" key="3">
    <source>
        <dbReference type="ARBA" id="ARBA00022692"/>
    </source>
</evidence>
<dbReference type="InterPro" id="IPR036259">
    <property type="entry name" value="MFS_trans_sf"/>
</dbReference>
<feature type="transmembrane region" description="Helical" evidence="7">
    <location>
        <begin position="349"/>
        <end position="368"/>
    </location>
</feature>
<accession>A0A9P8TDD1</accession>
<feature type="transmembrane region" description="Helical" evidence="7">
    <location>
        <begin position="413"/>
        <end position="442"/>
    </location>
</feature>
<evidence type="ECO:0000313" key="9">
    <source>
        <dbReference type="EMBL" id="KAH3674599.1"/>
    </source>
</evidence>
<feature type="domain" description="Major facilitator superfamily (MFS) profile" evidence="8">
    <location>
        <begin position="17"/>
        <end position="525"/>
    </location>
</feature>
<name>A0A9P8TDD1_9ASCO</name>
<feature type="transmembrane region" description="Helical" evidence="7">
    <location>
        <begin position="380"/>
        <end position="401"/>
    </location>
</feature>
<feature type="region of interest" description="Disordered" evidence="6">
    <location>
        <begin position="60"/>
        <end position="80"/>
    </location>
</feature>
<keyword evidence="10" id="KW-1185">Reference proteome</keyword>
<evidence type="ECO:0000256" key="5">
    <source>
        <dbReference type="ARBA" id="ARBA00023136"/>
    </source>
</evidence>
<dbReference type="PANTHER" id="PTHR23501">
    <property type="entry name" value="MAJOR FACILITATOR SUPERFAMILY"/>
    <property type="match status" value="1"/>
</dbReference>
<feature type="transmembrane region" description="Helical" evidence="7">
    <location>
        <begin position="530"/>
        <end position="549"/>
    </location>
</feature>
<organism evidence="9 10">
    <name type="scientific">Wickerhamomyces mucosus</name>
    <dbReference type="NCBI Taxonomy" id="1378264"/>
    <lineage>
        <taxon>Eukaryota</taxon>
        <taxon>Fungi</taxon>
        <taxon>Dikarya</taxon>
        <taxon>Ascomycota</taxon>
        <taxon>Saccharomycotina</taxon>
        <taxon>Saccharomycetes</taxon>
        <taxon>Phaffomycetales</taxon>
        <taxon>Wickerhamomycetaceae</taxon>
        <taxon>Wickerhamomyces</taxon>
    </lineage>
</organism>
<feature type="transmembrane region" description="Helical" evidence="7">
    <location>
        <begin position="315"/>
        <end position="337"/>
    </location>
</feature>
<dbReference type="GO" id="GO:0000329">
    <property type="term" value="C:fungal-type vacuole membrane"/>
    <property type="evidence" value="ECO:0007669"/>
    <property type="project" value="TreeGrafter"/>
</dbReference>
<evidence type="ECO:0000256" key="4">
    <source>
        <dbReference type="ARBA" id="ARBA00022989"/>
    </source>
</evidence>
<keyword evidence="5 7" id="KW-0472">Membrane</keyword>
<keyword evidence="3 7" id="KW-0812">Transmembrane</keyword>
<evidence type="ECO:0000256" key="7">
    <source>
        <dbReference type="SAM" id="Phobius"/>
    </source>
</evidence>
<dbReference type="Gene3D" id="1.20.1250.20">
    <property type="entry name" value="MFS general substrate transporter like domains"/>
    <property type="match status" value="1"/>
</dbReference>
<dbReference type="SUPFAM" id="SSF103473">
    <property type="entry name" value="MFS general substrate transporter"/>
    <property type="match status" value="1"/>
</dbReference>
<dbReference type="GO" id="GO:0015174">
    <property type="term" value="F:basic amino acid transmembrane transporter activity"/>
    <property type="evidence" value="ECO:0007669"/>
    <property type="project" value="TreeGrafter"/>
</dbReference>
<evidence type="ECO:0000256" key="1">
    <source>
        <dbReference type="ARBA" id="ARBA00004141"/>
    </source>
</evidence>
<reference evidence="9" key="1">
    <citation type="journal article" date="2021" name="Open Biol.">
        <title>Shared evolutionary footprints suggest mitochondrial oxidative damage underlies multiple complex I losses in fungi.</title>
        <authorList>
            <person name="Schikora-Tamarit M.A."/>
            <person name="Marcet-Houben M."/>
            <person name="Nosek J."/>
            <person name="Gabaldon T."/>
        </authorList>
    </citation>
    <scope>NUCLEOTIDE SEQUENCE</scope>
    <source>
        <strain evidence="9">CBS6341</strain>
    </source>
</reference>
<comment type="subcellular location">
    <subcellularLocation>
        <location evidence="1">Membrane</location>
        <topology evidence="1">Multi-pass membrane protein</topology>
    </subcellularLocation>
</comment>
<evidence type="ECO:0000313" key="10">
    <source>
        <dbReference type="Proteomes" id="UP000769528"/>
    </source>
</evidence>
<evidence type="ECO:0000259" key="8">
    <source>
        <dbReference type="PROSITE" id="PS50850"/>
    </source>
</evidence>
<feature type="transmembrane region" description="Helical" evidence="7">
    <location>
        <begin position="251"/>
        <end position="269"/>
    </location>
</feature>
<dbReference type="OrthoDB" id="10021397at2759"/>
<protein>
    <recommendedName>
        <fullName evidence="8">Major facilitator superfamily (MFS) profile domain-containing protein</fullName>
    </recommendedName>
</protein>
<proteinExistence type="inferred from homology"/>
<feature type="transmembrane region" description="Helical" evidence="7">
    <location>
        <begin position="210"/>
        <end position="230"/>
    </location>
</feature>
<comment type="similarity">
    <text evidence="2">Belongs to the major facilitator superfamily.</text>
</comment>
<dbReference type="EMBL" id="JAEUBF010000845">
    <property type="protein sequence ID" value="KAH3674599.1"/>
    <property type="molecule type" value="Genomic_DNA"/>
</dbReference>
<comment type="caution">
    <text evidence="9">The sequence shown here is derived from an EMBL/GenBank/DDBJ whole genome shotgun (WGS) entry which is preliminary data.</text>
</comment>
<evidence type="ECO:0000256" key="6">
    <source>
        <dbReference type="SAM" id="MobiDB-lite"/>
    </source>
</evidence>
<dbReference type="Pfam" id="PF07690">
    <property type="entry name" value="MFS_1"/>
    <property type="match status" value="1"/>
</dbReference>
<reference evidence="9" key="2">
    <citation type="submission" date="2021-01" db="EMBL/GenBank/DDBJ databases">
        <authorList>
            <person name="Schikora-Tamarit M.A."/>
        </authorList>
    </citation>
    <scope>NUCLEOTIDE SEQUENCE</scope>
    <source>
        <strain evidence="9">CBS6341</strain>
    </source>
</reference>
<sequence length="553" mass="60271">MSTGNNHTDGLKDQHHSDIIQDLNELISDVDIPTYSGVPSAVTDKSPLVTKAAEFESYTKDQNNRLLDSEQNTQDHEESELLKQPVYNLRLILPACWLGSFLAAMDGTVVANIMNGIAGGFGQEDLKPWIATSYLLTNSAFQPLYGRVSDIIAISGIGGGGLGAMSSIIVSDIVSLEDRGLFQGYANLNYAAGQMIGAPLGALCLDTIGWRWMFGIQVPAVSICMLLAYLNINIHLPNTGLTRKNLQRIDFGGSLTLVTSITAFLLLLSTDISKIILSIILFVSLSSFIYIEKYVAKEEILPLKLLQGLAGSSGFISFSLTFAVYVVIFFVPSYVQILQNKTVQTSGKFLILNTISVSFGSLFAGYILKRINADVKKIGLWITLFGSLLLSSSVIFLWIIVKYQAPYSDQWKAPLSIILLLIGFAFGSTLVAILVVVVAIVGKEGQASATGLNYLFRSTAQVLAVGISMSIYEKAISKDLWSLLKPLNNGSYIYQELLKNADFLKNSEIIDHSLLFKILAVYQTALVDSVYPAIAMSIFGVILASWLTLKYGL</sequence>
<dbReference type="PANTHER" id="PTHR23501:SF47">
    <property type="entry name" value="VACUOLAR BASIC AMINO ACID TRANSPORTER 1"/>
    <property type="match status" value="1"/>
</dbReference>
<evidence type="ECO:0000256" key="2">
    <source>
        <dbReference type="ARBA" id="ARBA00008335"/>
    </source>
</evidence>
<gene>
    <name evidence="9" type="ORF">WICMUC_003145</name>
</gene>
<dbReference type="PROSITE" id="PS50850">
    <property type="entry name" value="MFS"/>
    <property type="match status" value="1"/>
</dbReference>
<dbReference type="AlphaFoldDB" id="A0A9P8TDD1"/>
<dbReference type="InterPro" id="IPR011701">
    <property type="entry name" value="MFS"/>
</dbReference>